<dbReference type="EMBL" id="MU253819">
    <property type="protein sequence ID" value="KAG9246050.1"/>
    <property type="molecule type" value="Genomic_DNA"/>
</dbReference>
<feature type="domain" description="Catalase core" evidence="1">
    <location>
        <begin position="24"/>
        <end position="292"/>
    </location>
</feature>
<dbReference type="SUPFAM" id="SSF56634">
    <property type="entry name" value="Heme-dependent catalase-like"/>
    <property type="match status" value="1"/>
</dbReference>
<dbReference type="GO" id="GO:0020037">
    <property type="term" value="F:heme binding"/>
    <property type="evidence" value="ECO:0007669"/>
    <property type="project" value="InterPro"/>
</dbReference>
<dbReference type="InterPro" id="IPR020835">
    <property type="entry name" value="Catalase_sf"/>
</dbReference>
<proteinExistence type="predicted"/>
<dbReference type="PANTHER" id="PTHR11465:SF26">
    <property type="entry name" value="CATALASE 2"/>
    <property type="match status" value="1"/>
</dbReference>
<dbReference type="Proteomes" id="UP000887226">
    <property type="component" value="Unassembled WGS sequence"/>
</dbReference>
<name>A0A9P7Z6W2_9HELO</name>
<dbReference type="Pfam" id="PF00199">
    <property type="entry name" value="Catalase"/>
    <property type="match status" value="2"/>
</dbReference>
<sequence length="357" mass="39473">MSQANQEQCHSRHHLPMLPAFSKTTSEAAAVFSIAVLHSSLNPTYTLAEAYTTSALSLRQRCGGLERITERVVHASAVGAYVEFEVTQEIADKTPLLAQISTVGPEQGEADTARDPRGWVISFILNRGTMICDQGIMDFTPEEVARVIGTEPDHHNLRDLFEAIVGKDYPDYPDWAAYLQVTESKDAEIYRCNIFDMTKVWPHAHYALIPFGNMALNINIAMVPGIAPAPSMHVCKPPDSTRYRLGANYQPLPTNSAKSPVYSPFHRNGASTIFGNYGSDPSYVRSSLRHLNYGSASVLHDHEITNDDLVQPQGMWAVFRRYSGPQENFVKNVSGYLKLAATIIRKEAAGVFARVDG</sequence>
<dbReference type="PANTHER" id="PTHR11465">
    <property type="entry name" value="CATALASE"/>
    <property type="match status" value="1"/>
</dbReference>
<dbReference type="OrthoDB" id="6880011at2759"/>
<evidence type="ECO:0000313" key="2">
    <source>
        <dbReference type="EMBL" id="KAG9246050.1"/>
    </source>
</evidence>
<comment type="caution">
    <text evidence="2">The sequence shown here is derived from an EMBL/GenBank/DDBJ whole genome shotgun (WGS) entry which is preliminary data.</text>
</comment>
<dbReference type="PROSITE" id="PS51402">
    <property type="entry name" value="CATALASE_3"/>
    <property type="match status" value="1"/>
</dbReference>
<dbReference type="GO" id="GO:0005777">
    <property type="term" value="C:peroxisome"/>
    <property type="evidence" value="ECO:0007669"/>
    <property type="project" value="TreeGrafter"/>
</dbReference>
<dbReference type="GO" id="GO:0042744">
    <property type="term" value="P:hydrogen peroxide catabolic process"/>
    <property type="evidence" value="ECO:0007669"/>
    <property type="project" value="TreeGrafter"/>
</dbReference>
<dbReference type="InterPro" id="IPR018028">
    <property type="entry name" value="Catalase"/>
</dbReference>
<evidence type="ECO:0000313" key="3">
    <source>
        <dbReference type="Proteomes" id="UP000887226"/>
    </source>
</evidence>
<protein>
    <submittedName>
        <fullName evidence="2">Catalase</fullName>
    </submittedName>
</protein>
<dbReference type="GO" id="GO:0004096">
    <property type="term" value="F:catalase activity"/>
    <property type="evidence" value="ECO:0007669"/>
    <property type="project" value="InterPro"/>
</dbReference>
<evidence type="ECO:0000259" key="1">
    <source>
        <dbReference type="SMART" id="SM01060"/>
    </source>
</evidence>
<organism evidence="2 3">
    <name type="scientific">Calycina marina</name>
    <dbReference type="NCBI Taxonomy" id="1763456"/>
    <lineage>
        <taxon>Eukaryota</taxon>
        <taxon>Fungi</taxon>
        <taxon>Dikarya</taxon>
        <taxon>Ascomycota</taxon>
        <taxon>Pezizomycotina</taxon>
        <taxon>Leotiomycetes</taxon>
        <taxon>Helotiales</taxon>
        <taxon>Pezizellaceae</taxon>
        <taxon>Calycina</taxon>
    </lineage>
</organism>
<dbReference type="Gene3D" id="2.40.180.10">
    <property type="entry name" value="Catalase core domain"/>
    <property type="match status" value="2"/>
</dbReference>
<dbReference type="AlphaFoldDB" id="A0A9P7Z6W2"/>
<keyword evidence="3" id="KW-1185">Reference proteome</keyword>
<reference evidence="2" key="1">
    <citation type="journal article" date="2021" name="IMA Fungus">
        <title>Genomic characterization of three marine fungi, including Emericellopsis atlantica sp. nov. with signatures of a generalist lifestyle and marine biomass degradation.</title>
        <authorList>
            <person name="Hagestad O.C."/>
            <person name="Hou L."/>
            <person name="Andersen J.H."/>
            <person name="Hansen E.H."/>
            <person name="Altermark B."/>
            <person name="Li C."/>
            <person name="Kuhnert E."/>
            <person name="Cox R.J."/>
            <person name="Crous P.W."/>
            <person name="Spatafora J.W."/>
            <person name="Lail K."/>
            <person name="Amirebrahimi M."/>
            <person name="Lipzen A."/>
            <person name="Pangilinan J."/>
            <person name="Andreopoulos W."/>
            <person name="Hayes R.D."/>
            <person name="Ng V."/>
            <person name="Grigoriev I.V."/>
            <person name="Jackson S.A."/>
            <person name="Sutton T.D.S."/>
            <person name="Dobson A.D.W."/>
            <person name="Rama T."/>
        </authorList>
    </citation>
    <scope>NUCLEOTIDE SEQUENCE</scope>
    <source>
        <strain evidence="2">TRa3180A</strain>
    </source>
</reference>
<accession>A0A9P7Z6W2</accession>
<dbReference type="SMART" id="SM01060">
    <property type="entry name" value="Catalase"/>
    <property type="match status" value="1"/>
</dbReference>
<dbReference type="InterPro" id="IPR011614">
    <property type="entry name" value="Catalase_core"/>
</dbReference>
<dbReference type="GO" id="GO:0005739">
    <property type="term" value="C:mitochondrion"/>
    <property type="evidence" value="ECO:0007669"/>
    <property type="project" value="TreeGrafter"/>
</dbReference>
<dbReference type="GO" id="GO:0042542">
    <property type="term" value="P:response to hydrogen peroxide"/>
    <property type="evidence" value="ECO:0007669"/>
    <property type="project" value="TreeGrafter"/>
</dbReference>
<gene>
    <name evidence="2" type="ORF">BJ878DRAFT_533488</name>
</gene>